<evidence type="ECO:0000313" key="7">
    <source>
        <dbReference type="Proteomes" id="UP000481964"/>
    </source>
</evidence>
<dbReference type="EMBL" id="QROY01000003">
    <property type="protein sequence ID" value="RHL70268.1"/>
    <property type="molecule type" value="Genomic_DNA"/>
</dbReference>
<evidence type="ECO:0000313" key="5">
    <source>
        <dbReference type="Proteomes" id="UP000095621"/>
    </source>
</evidence>
<protein>
    <recommendedName>
        <fullName evidence="8">Lipoprotein</fullName>
    </recommendedName>
</protein>
<evidence type="ECO:0000256" key="1">
    <source>
        <dbReference type="SAM" id="SignalP"/>
    </source>
</evidence>
<dbReference type="PROSITE" id="PS51257">
    <property type="entry name" value="PROKAR_LIPOPROTEIN"/>
    <property type="match status" value="1"/>
</dbReference>
<dbReference type="Proteomes" id="UP000285201">
    <property type="component" value="Unassembled WGS sequence"/>
</dbReference>
<reference evidence="3 7" key="3">
    <citation type="journal article" date="2019" name="Nat. Med.">
        <title>A library of human gut bacterial isolates paired with longitudinal multiomics data enables mechanistic microbiome research.</title>
        <authorList>
            <person name="Poyet M."/>
            <person name="Groussin M."/>
            <person name="Gibbons S.M."/>
            <person name="Avila-Pacheco J."/>
            <person name="Jiang X."/>
            <person name="Kearney S.M."/>
            <person name="Perrotta A.R."/>
            <person name="Berdy B."/>
            <person name="Zhao S."/>
            <person name="Lieberman T.D."/>
            <person name="Swanson P.K."/>
            <person name="Smith M."/>
            <person name="Roesemann S."/>
            <person name="Alexander J.E."/>
            <person name="Rich S.A."/>
            <person name="Livny J."/>
            <person name="Vlamakis H."/>
            <person name="Clish C."/>
            <person name="Bullock K."/>
            <person name="Deik A."/>
            <person name="Scott J."/>
            <person name="Pierce K.A."/>
            <person name="Xavier R.J."/>
            <person name="Alm E.J."/>
        </authorList>
    </citation>
    <scope>NUCLEOTIDE SEQUENCE [LARGE SCALE GENOMIC DNA]</scope>
    <source>
        <strain evidence="3 7">BIOML-A1</strain>
    </source>
</reference>
<evidence type="ECO:0000313" key="6">
    <source>
        <dbReference type="Proteomes" id="UP000285201"/>
    </source>
</evidence>
<dbReference type="Proteomes" id="UP000095621">
    <property type="component" value="Unassembled WGS sequence"/>
</dbReference>
<dbReference type="AlphaFoldDB" id="A0A174YMT8"/>
<dbReference type="EMBL" id="CZBU01000001">
    <property type="protein sequence ID" value="CUQ75022.1"/>
    <property type="molecule type" value="Genomic_DNA"/>
</dbReference>
<dbReference type="RefSeq" id="WP_022097309.1">
    <property type="nucleotide sequence ID" value="NZ_CZBU01000001.1"/>
</dbReference>
<dbReference type="EMBL" id="WKRD01000004">
    <property type="protein sequence ID" value="MSC56951.1"/>
    <property type="molecule type" value="Genomic_DNA"/>
</dbReference>
<sequence>MKKKIIIIFIMLFTLSGCSSSTSNKTDDITETKTFLYNYDYETDSNGEVHTDYHEEKPSVDLNESHEEVEPTVNFKKGAVTYVKMNETYNSGACECTVLKAYSTVSKQFCADTFGEEYSQLLLDYLNKFRGYYDENGNLFNEGHRFFLVKMHLKYSGKTTSKIQFTSPIICKYPDGTYYSLGLLGFIDRALSENSTCHLTLNPDDEFDAWFLYEASRYSHDKTYYLRGSFQNYIDDDSYTGYLVELNDIEDVE</sequence>
<feature type="chain" id="PRO_5044369015" description="Lipoprotein" evidence="1">
    <location>
        <begin position="22"/>
        <end position="253"/>
    </location>
</feature>
<evidence type="ECO:0008006" key="8">
    <source>
        <dbReference type="Google" id="ProtNLM"/>
    </source>
</evidence>
<name>A0A174YMT8_9FIRM</name>
<accession>A0A174YMT8</accession>
<reference evidence="4 6" key="2">
    <citation type="submission" date="2018-08" db="EMBL/GenBank/DDBJ databases">
        <title>A genome reference for cultivated species of the human gut microbiota.</title>
        <authorList>
            <person name="Zou Y."/>
            <person name="Xue W."/>
            <person name="Luo G."/>
        </authorList>
    </citation>
    <scope>NUCLEOTIDE SEQUENCE [LARGE SCALE GENOMIC DNA]</scope>
    <source>
        <strain evidence="4 6">AF36-7BH</strain>
    </source>
</reference>
<keyword evidence="1" id="KW-0732">Signal</keyword>
<gene>
    <name evidence="4" type="ORF">DW007_04645</name>
    <name evidence="2" type="ORF">ERS852490_00281</name>
    <name evidence="3" type="ORF">GKE48_05700</name>
</gene>
<evidence type="ECO:0000313" key="2">
    <source>
        <dbReference type="EMBL" id="CUQ75022.1"/>
    </source>
</evidence>
<dbReference type="Proteomes" id="UP000481964">
    <property type="component" value="Unassembled WGS sequence"/>
</dbReference>
<evidence type="ECO:0000313" key="4">
    <source>
        <dbReference type="EMBL" id="RHL70268.1"/>
    </source>
</evidence>
<proteinExistence type="predicted"/>
<evidence type="ECO:0000313" key="3">
    <source>
        <dbReference type="EMBL" id="MSC56951.1"/>
    </source>
</evidence>
<reference evidence="2 5" key="1">
    <citation type="submission" date="2015-09" db="EMBL/GenBank/DDBJ databases">
        <authorList>
            <consortium name="Pathogen Informatics"/>
        </authorList>
    </citation>
    <scope>NUCLEOTIDE SEQUENCE [LARGE SCALE GENOMIC DNA]</scope>
    <source>
        <strain evidence="2 5">2789STDY5834875</strain>
    </source>
</reference>
<feature type="signal peptide" evidence="1">
    <location>
        <begin position="1"/>
        <end position="21"/>
    </location>
</feature>
<organism evidence="2 5">
    <name type="scientific">Lachnospira eligens</name>
    <dbReference type="NCBI Taxonomy" id="39485"/>
    <lineage>
        <taxon>Bacteria</taxon>
        <taxon>Bacillati</taxon>
        <taxon>Bacillota</taxon>
        <taxon>Clostridia</taxon>
        <taxon>Lachnospirales</taxon>
        <taxon>Lachnospiraceae</taxon>
        <taxon>Lachnospira</taxon>
    </lineage>
</organism>